<feature type="signal peptide" evidence="1">
    <location>
        <begin position="1"/>
        <end position="21"/>
    </location>
</feature>
<dbReference type="AlphaFoldDB" id="A0A9X1XSM3"/>
<protein>
    <submittedName>
        <fullName evidence="2">Uncharacterized protein</fullName>
    </submittedName>
</protein>
<gene>
    <name evidence="2" type="ORF">MW871_02825</name>
</gene>
<evidence type="ECO:0000313" key="3">
    <source>
        <dbReference type="Proteomes" id="UP001139260"/>
    </source>
</evidence>
<accession>A0A9X1XSM3</accession>
<dbReference type="EMBL" id="JALNUB010000002">
    <property type="protein sequence ID" value="MCK8140818.1"/>
    <property type="molecule type" value="Genomic_DNA"/>
</dbReference>
<organism evidence="2 3">
    <name type="scientific">Flavobacterium pygoscelis</name>
    <dbReference type="NCBI Taxonomy" id="2893176"/>
    <lineage>
        <taxon>Bacteria</taxon>
        <taxon>Pseudomonadati</taxon>
        <taxon>Bacteroidota</taxon>
        <taxon>Flavobacteriia</taxon>
        <taxon>Flavobacteriales</taxon>
        <taxon>Flavobacteriaceae</taxon>
        <taxon>Flavobacterium</taxon>
    </lineage>
</organism>
<keyword evidence="1" id="KW-0732">Signal</keyword>
<name>A0A9X1XSM3_9FLAO</name>
<proteinExistence type="predicted"/>
<keyword evidence="3" id="KW-1185">Reference proteome</keyword>
<comment type="caution">
    <text evidence="2">The sequence shown here is derived from an EMBL/GenBank/DDBJ whole genome shotgun (WGS) entry which is preliminary data.</text>
</comment>
<sequence length="190" mass="21399">MKLHYKIILFLSLSLALNSCSKDDSSADEVQKDNSTLKTFKDVKFSLDFTEGFDAGRYFSTELGKSYKKSQIDATILPKIDVVFYSGSFSFNYFVSPSNVEYGIKNGATTLYINYQREQLTLEQFNKLEKGSDLDAIKVDADDNKSFPDSYVPNVVLFKNAAGKKGAIYIKSVQRVGYDPKIVVDIKIQK</sequence>
<dbReference type="RefSeq" id="WP_188050482.1">
    <property type="nucleotide sequence ID" value="NZ_JALNUB010000002.1"/>
</dbReference>
<reference evidence="2" key="1">
    <citation type="submission" date="2022-04" db="EMBL/GenBank/DDBJ databases">
        <title>Flavobacterium pygoscelis sp. nov. isolated from Chinstrap chick (Pygoscelis antarcticus).</title>
        <authorList>
            <person name="Irgang R."/>
            <person name="Poblete-Morales M."/>
            <person name="Avendano-Herrera R."/>
        </authorList>
    </citation>
    <scope>NUCLEOTIDE SEQUENCE</scope>
    <source>
        <strain evidence="2">I-SCBP12n</strain>
    </source>
</reference>
<evidence type="ECO:0000313" key="2">
    <source>
        <dbReference type="EMBL" id="MCK8140818.1"/>
    </source>
</evidence>
<evidence type="ECO:0000256" key="1">
    <source>
        <dbReference type="SAM" id="SignalP"/>
    </source>
</evidence>
<dbReference type="Proteomes" id="UP001139260">
    <property type="component" value="Unassembled WGS sequence"/>
</dbReference>
<feature type="chain" id="PRO_5040921296" evidence="1">
    <location>
        <begin position="22"/>
        <end position="190"/>
    </location>
</feature>